<sequence length="465" mass="50109">MPSKTSPDSFTFTVGKLDAGMAILLGERAHLIEFPSILLPPGATTGSIVNIAVHQNHAEEKRREADFWELQDNILGEFGKAIPAVPDLQVRNVTQTSITLEWPTVQLATAKLRSLDIYRNGQRLAAIPSPMTNTSTKLSGLEINTEYSFQLILRTTAGVFPSNLIRVRTHTMTDTSGICVCFGNVQDPALLEDAKLALREMKARWSDKIQIDTTHFVCTTPAATPTGAQAAGNSGGSPGIEYQRALQLSIPVVQPHWILACHSEKKMIPIASYYLGATPNTPLGSAGMSNRPQSMSQASLSHPPTTPQPPNKQTTPSYRASMPAPARQATATPPNQASAFVNQPTSARQLESTTEEPGDEADADRLKLERTASGEWKRKSRSGTMNREFKFPPTPSSPPVMPEVPAKKGPPAPLTENGLAAESLVTPSSIEVPPPPPVEKERSFSNISLESGEDDVGDTVDIPLN</sequence>
<dbReference type="STRING" id="1095629.A0A0C9XF01"/>
<dbReference type="Pfam" id="PF16893">
    <property type="entry name" value="fn3_2"/>
    <property type="match status" value="1"/>
</dbReference>
<dbReference type="PANTHER" id="PTHR47351">
    <property type="entry name" value="CHITIN BIOSYNTHESIS PROTEIN CHS5"/>
    <property type="match status" value="1"/>
</dbReference>
<dbReference type="SUPFAM" id="SSF49265">
    <property type="entry name" value="Fibronectin type III"/>
    <property type="match status" value="1"/>
</dbReference>
<feature type="compositionally biased region" description="Low complexity" evidence="1">
    <location>
        <begin position="323"/>
        <end position="337"/>
    </location>
</feature>
<evidence type="ECO:0000313" key="5">
    <source>
        <dbReference type="Proteomes" id="UP000054477"/>
    </source>
</evidence>
<dbReference type="SMART" id="SM00060">
    <property type="entry name" value="FN3"/>
    <property type="match status" value="1"/>
</dbReference>
<feature type="compositionally biased region" description="Basic and acidic residues" evidence="1">
    <location>
        <begin position="363"/>
        <end position="377"/>
    </location>
</feature>
<feature type="compositionally biased region" description="Pro residues" evidence="1">
    <location>
        <begin position="392"/>
        <end position="413"/>
    </location>
</feature>
<evidence type="ECO:0000259" key="3">
    <source>
        <dbReference type="PROSITE" id="PS50853"/>
    </source>
</evidence>
<dbReference type="InterPro" id="IPR036420">
    <property type="entry name" value="BRCT_dom_sf"/>
</dbReference>
<evidence type="ECO:0008006" key="6">
    <source>
        <dbReference type="Google" id="ProtNLM"/>
    </source>
</evidence>
<dbReference type="PROSITE" id="PS50853">
    <property type="entry name" value="FN3"/>
    <property type="match status" value="1"/>
</dbReference>
<evidence type="ECO:0000313" key="4">
    <source>
        <dbReference type="EMBL" id="KIJ94742.1"/>
    </source>
</evidence>
<dbReference type="Pfam" id="PF16892">
    <property type="entry name" value="CHS5_N"/>
    <property type="match status" value="1"/>
</dbReference>
<reference evidence="5" key="2">
    <citation type="submission" date="2015-01" db="EMBL/GenBank/DDBJ databases">
        <title>Evolutionary Origins and Diversification of the Mycorrhizal Mutualists.</title>
        <authorList>
            <consortium name="DOE Joint Genome Institute"/>
            <consortium name="Mycorrhizal Genomics Consortium"/>
            <person name="Kohler A."/>
            <person name="Kuo A."/>
            <person name="Nagy L.G."/>
            <person name="Floudas D."/>
            <person name="Copeland A."/>
            <person name="Barry K.W."/>
            <person name="Cichocki N."/>
            <person name="Veneault-Fourrey C."/>
            <person name="LaButti K."/>
            <person name="Lindquist E.A."/>
            <person name="Lipzen A."/>
            <person name="Lundell T."/>
            <person name="Morin E."/>
            <person name="Murat C."/>
            <person name="Riley R."/>
            <person name="Ohm R."/>
            <person name="Sun H."/>
            <person name="Tunlid A."/>
            <person name="Henrissat B."/>
            <person name="Grigoriev I.V."/>
            <person name="Hibbett D.S."/>
            <person name="Martin F."/>
        </authorList>
    </citation>
    <scope>NUCLEOTIDE SEQUENCE [LARGE SCALE GENOMIC DNA]</scope>
    <source>
        <strain evidence="5">LaAM-08-1</strain>
    </source>
</reference>
<name>A0A0C9XF01_9AGAR</name>
<dbReference type="InterPro" id="IPR031669">
    <property type="entry name" value="Fn3_2"/>
</dbReference>
<dbReference type="Gene3D" id="3.40.50.10190">
    <property type="entry name" value="BRCT domain"/>
    <property type="match status" value="1"/>
</dbReference>
<dbReference type="HOGENOM" id="CLU_019904_2_0_1"/>
<evidence type="ECO:0000256" key="1">
    <source>
        <dbReference type="SAM" id="MobiDB-lite"/>
    </source>
</evidence>
<feature type="domain" description="Fibronectin type-III" evidence="3">
    <location>
        <begin position="84"/>
        <end position="176"/>
    </location>
</feature>
<protein>
    <recommendedName>
        <fullName evidence="6">Chitin biosynthesis protein</fullName>
    </recommendedName>
</protein>
<dbReference type="EMBL" id="KN838780">
    <property type="protein sequence ID" value="KIJ94742.1"/>
    <property type="molecule type" value="Genomic_DNA"/>
</dbReference>
<dbReference type="CDD" id="cd00063">
    <property type="entry name" value="FN3"/>
    <property type="match status" value="1"/>
</dbReference>
<dbReference type="GO" id="GO:0005802">
    <property type="term" value="C:trans-Golgi network"/>
    <property type="evidence" value="ECO:0007669"/>
    <property type="project" value="TreeGrafter"/>
</dbReference>
<dbReference type="Gene3D" id="6.20.120.50">
    <property type="match status" value="1"/>
</dbReference>
<accession>A0A0C9XF01</accession>
<feature type="compositionally biased region" description="Acidic residues" evidence="1">
    <location>
        <begin position="353"/>
        <end position="362"/>
    </location>
</feature>
<dbReference type="InterPro" id="IPR052827">
    <property type="entry name" value="CHS_Export/Cell_Fusion_Reg"/>
</dbReference>
<feature type="region of interest" description="Disordered" evidence="1">
    <location>
        <begin position="284"/>
        <end position="465"/>
    </location>
</feature>
<dbReference type="Gene3D" id="2.60.40.10">
    <property type="entry name" value="Immunoglobulins"/>
    <property type="match status" value="1"/>
</dbReference>
<organism evidence="4 5">
    <name type="scientific">Laccaria amethystina LaAM-08-1</name>
    <dbReference type="NCBI Taxonomy" id="1095629"/>
    <lineage>
        <taxon>Eukaryota</taxon>
        <taxon>Fungi</taxon>
        <taxon>Dikarya</taxon>
        <taxon>Basidiomycota</taxon>
        <taxon>Agaricomycotina</taxon>
        <taxon>Agaricomycetes</taxon>
        <taxon>Agaricomycetidae</taxon>
        <taxon>Agaricales</taxon>
        <taxon>Agaricineae</taxon>
        <taxon>Hydnangiaceae</taxon>
        <taxon>Laccaria</taxon>
    </lineage>
</organism>
<dbReference type="InterPro" id="IPR036116">
    <property type="entry name" value="FN3_sf"/>
</dbReference>
<dbReference type="InterPro" id="IPR031673">
    <property type="entry name" value="Chs5_N"/>
</dbReference>
<evidence type="ECO:0000259" key="2">
    <source>
        <dbReference type="PROSITE" id="PS50172"/>
    </source>
</evidence>
<dbReference type="OrthoDB" id="245697at2759"/>
<dbReference type="InterPro" id="IPR001357">
    <property type="entry name" value="BRCT_dom"/>
</dbReference>
<keyword evidence="5" id="KW-1185">Reference proteome</keyword>
<dbReference type="PANTHER" id="PTHR47351:SF1">
    <property type="entry name" value="CHITIN BIOSYNTHESIS PROTEIN CHS5"/>
    <property type="match status" value="1"/>
</dbReference>
<reference evidence="4 5" key="1">
    <citation type="submission" date="2014-04" db="EMBL/GenBank/DDBJ databases">
        <authorList>
            <consortium name="DOE Joint Genome Institute"/>
            <person name="Kuo A."/>
            <person name="Kohler A."/>
            <person name="Nagy L.G."/>
            <person name="Floudas D."/>
            <person name="Copeland A."/>
            <person name="Barry K.W."/>
            <person name="Cichocki N."/>
            <person name="Veneault-Fourrey C."/>
            <person name="LaButti K."/>
            <person name="Lindquist E.A."/>
            <person name="Lipzen A."/>
            <person name="Lundell T."/>
            <person name="Morin E."/>
            <person name="Murat C."/>
            <person name="Sun H."/>
            <person name="Tunlid A."/>
            <person name="Henrissat B."/>
            <person name="Grigoriev I.V."/>
            <person name="Hibbett D.S."/>
            <person name="Martin F."/>
            <person name="Nordberg H.P."/>
            <person name="Cantor M.N."/>
            <person name="Hua S.X."/>
        </authorList>
    </citation>
    <scope>NUCLEOTIDE SEQUENCE [LARGE SCALE GENOMIC DNA]</scope>
    <source>
        <strain evidence="4 5">LaAM-08-1</strain>
    </source>
</reference>
<dbReference type="Proteomes" id="UP000054477">
    <property type="component" value="Unassembled WGS sequence"/>
</dbReference>
<feature type="domain" description="BRCT" evidence="2">
    <location>
        <begin position="198"/>
        <end position="275"/>
    </location>
</feature>
<dbReference type="AlphaFoldDB" id="A0A0C9XF01"/>
<dbReference type="CDD" id="cd13945">
    <property type="entry name" value="Chs5_N"/>
    <property type="match status" value="1"/>
</dbReference>
<dbReference type="Pfam" id="PF00533">
    <property type="entry name" value="BRCT"/>
    <property type="match status" value="1"/>
</dbReference>
<dbReference type="PROSITE" id="PS50172">
    <property type="entry name" value="BRCT"/>
    <property type="match status" value="1"/>
</dbReference>
<dbReference type="GO" id="GO:0046983">
    <property type="term" value="F:protein dimerization activity"/>
    <property type="evidence" value="ECO:0007669"/>
    <property type="project" value="InterPro"/>
</dbReference>
<dbReference type="GO" id="GO:0000747">
    <property type="term" value="P:conjugation with cellular fusion"/>
    <property type="evidence" value="ECO:0007669"/>
    <property type="project" value="TreeGrafter"/>
</dbReference>
<proteinExistence type="predicted"/>
<dbReference type="GO" id="GO:0034044">
    <property type="term" value="C:exomer complex"/>
    <property type="evidence" value="ECO:0007669"/>
    <property type="project" value="TreeGrafter"/>
</dbReference>
<feature type="compositionally biased region" description="Polar residues" evidence="1">
    <location>
        <begin position="284"/>
        <end position="302"/>
    </location>
</feature>
<gene>
    <name evidence="4" type="ORF">K443DRAFT_683527</name>
</gene>
<dbReference type="GO" id="GO:0006893">
    <property type="term" value="P:Golgi to plasma membrane transport"/>
    <property type="evidence" value="ECO:0007669"/>
    <property type="project" value="TreeGrafter"/>
</dbReference>
<feature type="compositionally biased region" description="Polar residues" evidence="1">
    <location>
        <begin position="338"/>
        <end position="352"/>
    </location>
</feature>
<dbReference type="InterPro" id="IPR003961">
    <property type="entry name" value="FN3_dom"/>
</dbReference>
<dbReference type="InterPro" id="IPR013783">
    <property type="entry name" value="Ig-like_fold"/>
</dbReference>
<dbReference type="SUPFAM" id="SSF52113">
    <property type="entry name" value="BRCT domain"/>
    <property type="match status" value="1"/>
</dbReference>